<evidence type="ECO:0000256" key="2">
    <source>
        <dbReference type="ARBA" id="ARBA00022679"/>
    </source>
</evidence>
<dbReference type="Pfam" id="PF03588">
    <property type="entry name" value="Leu_Phe_trans"/>
    <property type="match status" value="1"/>
</dbReference>
<dbReference type="InterPro" id="IPR016181">
    <property type="entry name" value="Acyl_CoA_acyltransferase"/>
</dbReference>
<accession>A0ABN9S5J5</accession>
<sequence length="421" mass="46196">MLAKAQVVRDAVEEAPHVGFPATALHKLPRAAFFLTEGAAKLLSQRQLATLRALPAVDDTVLERVLVSLSVRLRGHCRRRLLLFESGDCLGSAGGMALIPPGMALEDLDQILPRLVDNGLPDGGEFLVVSLHDDDRLRKLVHLLVWHGFLPMGGGGMLLPKIHLERMHIRMARVATQCPAQSLRTLAAARPVIKPGSVHVGRKVRRRAKDFQLTFNQAWHVVVQSKHTFTNRKGDCWLTDELSQVYQAANSVSGKWHREGIQMRWRHPSRGVGWRISFHSVELWHKASGELVAGEIGYTCGAVYSSCTGFALKEQFPGAGSVQLASLGRWLERCGFEIWDLGMEILGQDAAYEMDYKLELGGKSVPRDEWAGHIRRLRDVVVPLRQPHGDEGEAGRLLAGDPAGPAAGEALAPVAAASRPP</sequence>
<gene>
    <name evidence="5" type="ORF">PCOR1329_LOCUS26632</name>
</gene>
<dbReference type="SUPFAM" id="SSF55729">
    <property type="entry name" value="Acyl-CoA N-acyltransferases (Nat)"/>
    <property type="match status" value="1"/>
</dbReference>
<reference evidence="5" key="1">
    <citation type="submission" date="2023-10" db="EMBL/GenBank/DDBJ databases">
        <authorList>
            <person name="Chen Y."/>
            <person name="Shah S."/>
            <person name="Dougan E. K."/>
            <person name="Thang M."/>
            <person name="Chan C."/>
        </authorList>
    </citation>
    <scope>NUCLEOTIDE SEQUENCE [LARGE SCALE GENOMIC DNA]</scope>
</reference>
<feature type="region of interest" description="Disordered" evidence="4">
    <location>
        <begin position="391"/>
        <end position="421"/>
    </location>
</feature>
<keyword evidence="1" id="KW-0963">Cytoplasm</keyword>
<proteinExistence type="predicted"/>
<evidence type="ECO:0000256" key="4">
    <source>
        <dbReference type="SAM" id="MobiDB-lite"/>
    </source>
</evidence>
<dbReference type="InterPro" id="IPR042203">
    <property type="entry name" value="Leu/Phe-tRNA_Trfase_C"/>
</dbReference>
<dbReference type="Gene3D" id="3.40.630.70">
    <property type="entry name" value="Leucyl/phenylalanyl-tRNA-protein transferase, C-terminal domain"/>
    <property type="match status" value="1"/>
</dbReference>
<name>A0ABN9S5J5_9DINO</name>
<evidence type="ECO:0000256" key="1">
    <source>
        <dbReference type="ARBA" id="ARBA00022490"/>
    </source>
</evidence>
<dbReference type="Proteomes" id="UP001189429">
    <property type="component" value="Unassembled WGS sequence"/>
</dbReference>
<evidence type="ECO:0000256" key="3">
    <source>
        <dbReference type="ARBA" id="ARBA00023315"/>
    </source>
</evidence>
<dbReference type="PANTHER" id="PTHR30098">
    <property type="entry name" value="LEUCYL/PHENYLALANYL-TRNA--PROTEIN TRANSFERASE"/>
    <property type="match status" value="1"/>
</dbReference>
<protein>
    <submittedName>
        <fullName evidence="5">Uncharacterized protein</fullName>
    </submittedName>
</protein>
<dbReference type="EMBL" id="CAUYUJ010009513">
    <property type="protein sequence ID" value="CAK0826988.1"/>
    <property type="molecule type" value="Genomic_DNA"/>
</dbReference>
<dbReference type="Gene3D" id="3.40.50.1360">
    <property type="match status" value="1"/>
</dbReference>
<feature type="compositionally biased region" description="Low complexity" evidence="4">
    <location>
        <begin position="395"/>
        <end position="421"/>
    </location>
</feature>
<evidence type="ECO:0000313" key="6">
    <source>
        <dbReference type="Proteomes" id="UP001189429"/>
    </source>
</evidence>
<organism evidence="5 6">
    <name type="scientific">Prorocentrum cordatum</name>
    <dbReference type="NCBI Taxonomy" id="2364126"/>
    <lineage>
        <taxon>Eukaryota</taxon>
        <taxon>Sar</taxon>
        <taxon>Alveolata</taxon>
        <taxon>Dinophyceae</taxon>
        <taxon>Prorocentrales</taxon>
        <taxon>Prorocentraceae</taxon>
        <taxon>Prorocentrum</taxon>
    </lineage>
</organism>
<keyword evidence="6" id="KW-1185">Reference proteome</keyword>
<evidence type="ECO:0000313" key="5">
    <source>
        <dbReference type="EMBL" id="CAK0826988.1"/>
    </source>
</evidence>
<comment type="caution">
    <text evidence="5">The sequence shown here is derived from an EMBL/GenBank/DDBJ whole genome shotgun (WGS) entry which is preliminary data.</text>
</comment>
<dbReference type="InterPro" id="IPR004616">
    <property type="entry name" value="Leu/Phe-tRNA_Trfase"/>
</dbReference>
<keyword evidence="3" id="KW-0012">Acyltransferase</keyword>
<dbReference type="PANTHER" id="PTHR30098:SF2">
    <property type="entry name" value="LEUCYL_PHENYLALANYL-TRNA--PROTEIN TRANSFERASE"/>
    <property type="match status" value="1"/>
</dbReference>
<keyword evidence="2" id="KW-0808">Transferase</keyword>